<dbReference type="Gene3D" id="3.90.850.10">
    <property type="entry name" value="Fumarylacetoacetase-like, C-terminal domain"/>
    <property type="match status" value="1"/>
</dbReference>
<evidence type="ECO:0000259" key="3">
    <source>
        <dbReference type="Pfam" id="PF01557"/>
    </source>
</evidence>
<evidence type="ECO:0000256" key="2">
    <source>
        <dbReference type="ARBA" id="ARBA00022723"/>
    </source>
</evidence>
<evidence type="ECO:0000313" key="5">
    <source>
        <dbReference type="Proteomes" id="UP000598467"/>
    </source>
</evidence>
<dbReference type="InterPro" id="IPR011234">
    <property type="entry name" value="Fumarylacetoacetase-like_C"/>
</dbReference>
<dbReference type="RefSeq" id="WP_190292623.1">
    <property type="nucleotide sequence ID" value="NZ_JABFCZ010000018.1"/>
</dbReference>
<dbReference type="GO" id="GO:0016787">
    <property type="term" value="F:hydrolase activity"/>
    <property type="evidence" value="ECO:0007669"/>
    <property type="project" value="UniProtKB-KW"/>
</dbReference>
<name>A0A926NWU2_9HYPH</name>
<dbReference type="PANTHER" id="PTHR42796:SF4">
    <property type="entry name" value="FUMARYLACETOACETATE HYDROLASE DOMAIN-CONTAINING PROTEIN 2A"/>
    <property type="match status" value="1"/>
</dbReference>
<evidence type="ECO:0000313" key="4">
    <source>
        <dbReference type="EMBL" id="MBD1547864.1"/>
    </source>
</evidence>
<dbReference type="InterPro" id="IPR036663">
    <property type="entry name" value="Fumarylacetoacetase_C_sf"/>
</dbReference>
<evidence type="ECO:0000256" key="1">
    <source>
        <dbReference type="ARBA" id="ARBA00010211"/>
    </source>
</evidence>
<keyword evidence="4" id="KW-0378">Hydrolase</keyword>
<dbReference type="Proteomes" id="UP000598467">
    <property type="component" value="Unassembled WGS sequence"/>
</dbReference>
<sequence length="280" mass="29904">MKLVRYGEAGSEKPGLIDGSGQLRDLSAHIADLDAAAYESGNLERLKQIDPASLPAVEGSPRLGAPISRTGHFIAIGLNYADHAKESGLPIPAEPVVFSKAPSSQSGPNDDIIYPRGASKLDWEVELAFIISKKAWQVSEDDALDYVAGYTVCNDVSERAWQIDGTGQWIKGKSAPTFGPLGPVLVTSDEIADPQNLDMFLDVNGERRQTGNTSTMIFPVKTLVSYLSTIMMLEPGDVITTGTPPGVGMGMKPQQFLHPGDEVRLGIAGIGEQTQKVVAE</sequence>
<protein>
    <submittedName>
        <fullName evidence="4">Fumarylacetoacetate hydrolase family protein</fullName>
    </submittedName>
</protein>
<keyword evidence="2" id="KW-0479">Metal-binding</keyword>
<dbReference type="Pfam" id="PF01557">
    <property type="entry name" value="FAA_hydrolase"/>
    <property type="match status" value="1"/>
</dbReference>
<dbReference type="SUPFAM" id="SSF56529">
    <property type="entry name" value="FAH"/>
    <property type="match status" value="1"/>
</dbReference>
<feature type="domain" description="Fumarylacetoacetase-like C-terminal" evidence="3">
    <location>
        <begin position="73"/>
        <end position="278"/>
    </location>
</feature>
<dbReference type="InterPro" id="IPR051121">
    <property type="entry name" value="FAH"/>
</dbReference>
<reference evidence="4" key="1">
    <citation type="submission" date="2020-05" db="EMBL/GenBank/DDBJ databases">
        <title>Identification of trans-AT polyketide cluster in two marine bacteria, producers of a novel glutaramide-containing polyketide sesbanimide D and analogs.</title>
        <authorList>
            <person name="Kacar D."/>
            <person name="Rodriguez P."/>
            <person name="Canedo L."/>
            <person name="Gonzalez E."/>
            <person name="Galan B."/>
            <person name="De La Calle F."/>
            <person name="Garcia J.L."/>
        </authorList>
    </citation>
    <scope>NUCLEOTIDE SEQUENCE</scope>
    <source>
        <strain evidence="4">PHM038</strain>
    </source>
</reference>
<dbReference type="GO" id="GO:0016853">
    <property type="term" value="F:isomerase activity"/>
    <property type="evidence" value="ECO:0007669"/>
    <property type="project" value="UniProtKB-ARBA"/>
</dbReference>
<dbReference type="FunFam" id="3.90.850.10:FF:000002">
    <property type="entry name" value="2-hydroxyhepta-2,4-diene-1,7-dioate isomerase"/>
    <property type="match status" value="1"/>
</dbReference>
<accession>A0A926NWU2</accession>
<dbReference type="AlphaFoldDB" id="A0A926NWU2"/>
<proteinExistence type="inferred from homology"/>
<dbReference type="EMBL" id="JABFCZ010000018">
    <property type="protein sequence ID" value="MBD1547864.1"/>
    <property type="molecule type" value="Genomic_DNA"/>
</dbReference>
<gene>
    <name evidence="4" type="ORF">HK439_16470</name>
</gene>
<dbReference type="PANTHER" id="PTHR42796">
    <property type="entry name" value="FUMARYLACETOACETATE HYDROLASE DOMAIN-CONTAINING PROTEIN 2A-RELATED"/>
    <property type="match status" value="1"/>
</dbReference>
<organism evidence="4 5">
    <name type="scientific">Roseibium aggregatum</name>
    <dbReference type="NCBI Taxonomy" id="187304"/>
    <lineage>
        <taxon>Bacteria</taxon>
        <taxon>Pseudomonadati</taxon>
        <taxon>Pseudomonadota</taxon>
        <taxon>Alphaproteobacteria</taxon>
        <taxon>Hyphomicrobiales</taxon>
        <taxon>Stappiaceae</taxon>
        <taxon>Roseibium</taxon>
    </lineage>
</organism>
<comment type="similarity">
    <text evidence="1">Belongs to the FAH family.</text>
</comment>
<dbReference type="GO" id="GO:0046872">
    <property type="term" value="F:metal ion binding"/>
    <property type="evidence" value="ECO:0007669"/>
    <property type="project" value="UniProtKB-KW"/>
</dbReference>
<dbReference type="GO" id="GO:0019752">
    <property type="term" value="P:carboxylic acid metabolic process"/>
    <property type="evidence" value="ECO:0007669"/>
    <property type="project" value="UniProtKB-ARBA"/>
</dbReference>
<comment type="caution">
    <text evidence="4">The sequence shown here is derived from an EMBL/GenBank/DDBJ whole genome shotgun (WGS) entry which is preliminary data.</text>
</comment>